<dbReference type="PROSITE" id="PS50089">
    <property type="entry name" value="ZF_RING_2"/>
    <property type="match status" value="1"/>
</dbReference>
<evidence type="ECO:0000256" key="5">
    <source>
        <dbReference type="ARBA" id="ARBA00022833"/>
    </source>
</evidence>
<dbReference type="EMBL" id="WJXA01000008">
    <property type="protein sequence ID" value="KAF7135979.1"/>
    <property type="molecule type" value="Genomic_DNA"/>
</dbReference>
<evidence type="ECO:0000256" key="2">
    <source>
        <dbReference type="ARBA" id="ARBA00012483"/>
    </source>
</evidence>
<sequence>MPTTTDYQYTILARDYTLGDDQSLPFDDPFHVDLRVWYTPRAQPVPIMMIIKQAPLPHGQLKSHDTARPALKPLLSFLSTAGINLDDQTVNAISYCARALSSQPIRRTSHGLVVPGIELLILLDPDAVWEEVNTVRPVPATDACIKALEKLVLGDGGSGNSVDRCAVCFEDFCHGSEIARMPCSHVYHSGCIVQWLKTSNLCPLCRYQMPTS</sequence>
<dbReference type="GO" id="GO:0008270">
    <property type="term" value="F:zinc ion binding"/>
    <property type="evidence" value="ECO:0007669"/>
    <property type="project" value="UniProtKB-KW"/>
</dbReference>
<keyword evidence="5" id="KW-0862">Zinc</keyword>
<dbReference type="PANTHER" id="PTHR15710">
    <property type="entry name" value="E3 UBIQUITIN-PROTEIN LIGASE PRAJA"/>
    <property type="match status" value="1"/>
</dbReference>
<keyword evidence="4 6" id="KW-0863">Zinc-finger</keyword>
<evidence type="ECO:0000256" key="1">
    <source>
        <dbReference type="ARBA" id="ARBA00000900"/>
    </source>
</evidence>
<dbReference type="SUPFAM" id="SSF57850">
    <property type="entry name" value="RING/U-box"/>
    <property type="match status" value="1"/>
</dbReference>
<feature type="domain" description="RING-type" evidence="7">
    <location>
        <begin position="165"/>
        <end position="206"/>
    </location>
</feature>
<evidence type="ECO:0000256" key="3">
    <source>
        <dbReference type="ARBA" id="ARBA00022723"/>
    </source>
</evidence>
<evidence type="ECO:0000313" key="9">
    <source>
        <dbReference type="Proteomes" id="UP000626092"/>
    </source>
</evidence>
<dbReference type="InterPro" id="IPR001841">
    <property type="entry name" value="Znf_RING"/>
</dbReference>
<dbReference type="GO" id="GO:0005737">
    <property type="term" value="C:cytoplasm"/>
    <property type="evidence" value="ECO:0007669"/>
    <property type="project" value="TreeGrafter"/>
</dbReference>
<dbReference type="GO" id="GO:0016567">
    <property type="term" value="P:protein ubiquitination"/>
    <property type="evidence" value="ECO:0007669"/>
    <property type="project" value="TreeGrafter"/>
</dbReference>
<dbReference type="OrthoDB" id="4348522at2759"/>
<gene>
    <name evidence="8" type="ORF">RHSIM_Rhsim08G0159200</name>
</gene>
<dbReference type="EC" id="2.3.2.27" evidence="2"/>
<keyword evidence="9" id="KW-1185">Reference proteome</keyword>
<dbReference type="Pfam" id="PF13639">
    <property type="entry name" value="zf-RING_2"/>
    <property type="match status" value="1"/>
</dbReference>
<dbReference type="Gene3D" id="3.30.40.10">
    <property type="entry name" value="Zinc/RING finger domain, C3HC4 (zinc finger)"/>
    <property type="match status" value="1"/>
</dbReference>
<evidence type="ECO:0000256" key="4">
    <source>
        <dbReference type="ARBA" id="ARBA00022771"/>
    </source>
</evidence>
<accession>A0A834GIP1</accession>
<dbReference type="SMART" id="SM00184">
    <property type="entry name" value="RING"/>
    <property type="match status" value="1"/>
</dbReference>
<evidence type="ECO:0000313" key="8">
    <source>
        <dbReference type="EMBL" id="KAF7135979.1"/>
    </source>
</evidence>
<evidence type="ECO:0000259" key="7">
    <source>
        <dbReference type="PROSITE" id="PS50089"/>
    </source>
</evidence>
<protein>
    <recommendedName>
        <fullName evidence="2">RING-type E3 ubiquitin transferase</fullName>
        <ecNumber evidence="2">2.3.2.27</ecNumber>
    </recommendedName>
</protein>
<proteinExistence type="predicted"/>
<comment type="caution">
    <text evidence="8">The sequence shown here is derived from an EMBL/GenBank/DDBJ whole genome shotgun (WGS) entry which is preliminary data.</text>
</comment>
<dbReference type="Proteomes" id="UP000626092">
    <property type="component" value="Unassembled WGS sequence"/>
</dbReference>
<keyword evidence="3" id="KW-0479">Metal-binding</keyword>
<dbReference type="InterPro" id="IPR013083">
    <property type="entry name" value="Znf_RING/FYVE/PHD"/>
</dbReference>
<dbReference type="PANTHER" id="PTHR15710:SF77">
    <property type="entry name" value="RING-H2 FINGER PROTEIN ATL21B"/>
    <property type="match status" value="1"/>
</dbReference>
<comment type="catalytic activity">
    <reaction evidence="1">
        <text>S-ubiquitinyl-[E2 ubiquitin-conjugating enzyme]-L-cysteine + [acceptor protein]-L-lysine = [E2 ubiquitin-conjugating enzyme]-L-cysteine + N(6)-ubiquitinyl-[acceptor protein]-L-lysine.</text>
        <dbReference type="EC" id="2.3.2.27"/>
    </reaction>
</comment>
<evidence type="ECO:0000256" key="6">
    <source>
        <dbReference type="PROSITE-ProRule" id="PRU00175"/>
    </source>
</evidence>
<dbReference type="CDD" id="cd16454">
    <property type="entry name" value="RING-H2_PA-TM-RING"/>
    <property type="match status" value="1"/>
</dbReference>
<organism evidence="8 9">
    <name type="scientific">Rhododendron simsii</name>
    <name type="common">Sims's rhododendron</name>
    <dbReference type="NCBI Taxonomy" id="118357"/>
    <lineage>
        <taxon>Eukaryota</taxon>
        <taxon>Viridiplantae</taxon>
        <taxon>Streptophyta</taxon>
        <taxon>Embryophyta</taxon>
        <taxon>Tracheophyta</taxon>
        <taxon>Spermatophyta</taxon>
        <taxon>Magnoliopsida</taxon>
        <taxon>eudicotyledons</taxon>
        <taxon>Gunneridae</taxon>
        <taxon>Pentapetalae</taxon>
        <taxon>asterids</taxon>
        <taxon>Ericales</taxon>
        <taxon>Ericaceae</taxon>
        <taxon>Ericoideae</taxon>
        <taxon>Rhodoreae</taxon>
        <taxon>Rhododendron</taxon>
    </lineage>
</organism>
<dbReference type="GO" id="GO:0061630">
    <property type="term" value="F:ubiquitin protein ligase activity"/>
    <property type="evidence" value="ECO:0007669"/>
    <property type="project" value="UniProtKB-EC"/>
</dbReference>
<name>A0A834GIP1_RHOSS</name>
<dbReference type="AlphaFoldDB" id="A0A834GIP1"/>
<reference evidence="8" key="1">
    <citation type="submission" date="2019-11" db="EMBL/GenBank/DDBJ databases">
        <authorList>
            <person name="Liu Y."/>
            <person name="Hou J."/>
            <person name="Li T.-Q."/>
            <person name="Guan C.-H."/>
            <person name="Wu X."/>
            <person name="Wu H.-Z."/>
            <person name="Ling F."/>
            <person name="Zhang R."/>
            <person name="Shi X.-G."/>
            <person name="Ren J.-P."/>
            <person name="Chen E.-F."/>
            <person name="Sun J.-M."/>
        </authorList>
    </citation>
    <scope>NUCLEOTIDE SEQUENCE</scope>
    <source>
        <strain evidence="8">Adult_tree_wgs_1</strain>
        <tissue evidence="8">Leaves</tissue>
    </source>
</reference>